<dbReference type="RefSeq" id="WP_092853772.1">
    <property type="nucleotide sequence ID" value="NZ_FOMI01000012.1"/>
</dbReference>
<protein>
    <submittedName>
        <fullName evidence="2">Uncharacterized protein</fullName>
    </submittedName>
</protein>
<reference evidence="3" key="1">
    <citation type="submission" date="2016-10" db="EMBL/GenBank/DDBJ databases">
        <authorList>
            <person name="Varghese N."/>
            <person name="Submissions S."/>
        </authorList>
    </citation>
    <scope>NUCLEOTIDE SEQUENCE [LARGE SCALE GENOMIC DNA]</scope>
    <source>
        <strain evidence="3">DSM 25730</strain>
    </source>
</reference>
<feature type="chain" id="PRO_5011652480" evidence="1">
    <location>
        <begin position="23"/>
        <end position="191"/>
    </location>
</feature>
<organism evidence="2 3">
    <name type="scientific">Algibacter pectinivorans</name>
    <dbReference type="NCBI Taxonomy" id="870482"/>
    <lineage>
        <taxon>Bacteria</taxon>
        <taxon>Pseudomonadati</taxon>
        <taxon>Bacteroidota</taxon>
        <taxon>Flavobacteriia</taxon>
        <taxon>Flavobacteriales</taxon>
        <taxon>Flavobacteriaceae</taxon>
        <taxon>Algibacter</taxon>
    </lineage>
</organism>
<name>A0A1I1S2I7_9FLAO</name>
<evidence type="ECO:0000313" key="2">
    <source>
        <dbReference type="EMBL" id="SFD40814.1"/>
    </source>
</evidence>
<accession>A0A1I1S2I7</accession>
<proteinExistence type="predicted"/>
<sequence>MKALYLLIISILIGSSSLQENATLTKVQNCSATLTVHKDRTFKSATENGAEIMLTEVSMLSAVQDVQLTIIEKSDKPNTEKIHFYILQVANNTTQSITFTLTSENIDCNEEGFELQTDFNFEFYNLNQTEQISEVTVANNSAVKFYLKKITPKKAQKSAWNCARIEASNAEGNYTSSITMKSLVQDPTKVN</sequence>
<evidence type="ECO:0000256" key="1">
    <source>
        <dbReference type="SAM" id="SignalP"/>
    </source>
</evidence>
<gene>
    <name evidence="2" type="ORF">SAMN04487987_112122</name>
</gene>
<dbReference type="EMBL" id="FOMI01000012">
    <property type="protein sequence ID" value="SFD40814.1"/>
    <property type="molecule type" value="Genomic_DNA"/>
</dbReference>
<evidence type="ECO:0000313" key="3">
    <source>
        <dbReference type="Proteomes" id="UP000199439"/>
    </source>
</evidence>
<dbReference type="Proteomes" id="UP000199439">
    <property type="component" value="Unassembled WGS sequence"/>
</dbReference>
<dbReference type="OrthoDB" id="9862077at2"/>
<dbReference type="AlphaFoldDB" id="A0A1I1S2I7"/>
<keyword evidence="3" id="KW-1185">Reference proteome</keyword>
<feature type="signal peptide" evidence="1">
    <location>
        <begin position="1"/>
        <end position="22"/>
    </location>
</feature>
<keyword evidence="1" id="KW-0732">Signal</keyword>